<dbReference type="EMBL" id="BMNR01000004">
    <property type="protein sequence ID" value="GGK27370.1"/>
    <property type="molecule type" value="Genomic_DNA"/>
</dbReference>
<sequence>MNHLHLYKQKTLITMKHVFAIILLFLSLSVSAQQKLEKKAQKFTDEMTKVLSLNKEESKSIYEIQLDRFKENQAINKEFGDDPEMKKEKLKELGNKVYNEVKKVLGVERQKQWKAYKSKNK</sequence>
<gene>
    <name evidence="1" type="ORF">GCM10007962_21990</name>
</gene>
<evidence type="ECO:0000313" key="1">
    <source>
        <dbReference type="EMBL" id="GGK27370.1"/>
    </source>
</evidence>
<comment type="caution">
    <text evidence="1">The sequence shown here is derived from an EMBL/GenBank/DDBJ whole genome shotgun (WGS) entry which is preliminary data.</text>
</comment>
<accession>A0A8J3BJR8</accession>
<reference evidence="1" key="1">
    <citation type="journal article" date="2014" name="Int. J. Syst. Evol. Microbiol.">
        <title>Complete genome sequence of Corynebacterium casei LMG S-19264T (=DSM 44701T), isolated from a smear-ripened cheese.</title>
        <authorList>
            <consortium name="US DOE Joint Genome Institute (JGI-PGF)"/>
            <person name="Walter F."/>
            <person name="Albersmeier A."/>
            <person name="Kalinowski J."/>
            <person name="Ruckert C."/>
        </authorList>
    </citation>
    <scope>NUCLEOTIDE SEQUENCE</scope>
    <source>
        <strain evidence="1">JCM 12862</strain>
    </source>
</reference>
<dbReference type="AlphaFoldDB" id="A0A8J3BJR8"/>
<organism evidence="1 2">
    <name type="scientific">Yeosuana aromativorans</name>
    <dbReference type="NCBI Taxonomy" id="288019"/>
    <lineage>
        <taxon>Bacteria</taxon>
        <taxon>Pseudomonadati</taxon>
        <taxon>Bacteroidota</taxon>
        <taxon>Flavobacteriia</taxon>
        <taxon>Flavobacteriales</taxon>
        <taxon>Flavobacteriaceae</taxon>
        <taxon>Yeosuana</taxon>
    </lineage>
</organism>
<keyword evidence="2" id="KW-1185">Reference proteome</keyword>
<protein>
    <submittedName>
        <fullName evidence="1">Uncharacterized protein</fullName>
    </submittedName>
</protein>
<dbReference type="Proteomes" id="UP000612329">
    <property type="component" value="Unassembled WGS sequence"/>
</dbReference>
<proteinExistence type="predicted"/>
<reference evidence="1" key="2">
    <citation type="submission" date="2020-09" db="EMBL/GenBank/DDBJ databases">
        <authorList>
            <person name="Sun Q."/>
            <person name="Ohkuma M."/>
        </authorList>
    </citation>
    <scope>NUCLEOTIDE SEQUENCE</scope>
    <source>
        <strain evidence="1">JCM 12862</strain>
    </source>
</reference>
<evidence type="ECO:0000313" key="2">
    <source>
        <dbReference type="Proteomes" id="UP000612329"/>
    </source>
</evidence>
<name>A0A8J3BJR8_9FLAO</name>